<evidence type="ECO:0000313" key="13">
    <source>
        <dbReference type="Proteomes" id="UP000811619"/>
    </source>
</evidence>
<dbReference type="Gene3D" id="1.10.630.10">
    <property type="entry name" value="Cytochrome P450"/>
    <property type="match status" value="1"/>
</dbReference>
<dbReference type="PANTHER" id="PTHR24287:SF19">
    <property type="entry name" value="CYTOCHROME P450"/>
    <property type="match status" value="1"/>
</dbReference>
<evidence type="ECO:0000256" key="9">
    <source>
        <dbReference type="ARBA" id="ARBA00023033"/>
    </source>
</evidence>
<dbReference type="GO" id="GO:0020037">
    <property type="term" value="F:heme binding"/>
    <property type="evidence" value="ECO:0007669"/>
    <property type="project" value="InterPro"/>
</dbReference>
<dbReference type="InterPro" id="IPR036396">
    <property type="entry name" value="Cyt_P450_sf"/>
</dbReference>
<dbReference type="PRINTS" id="PR01239">
    <property type="entry name" value="EP450IICYP52"/>
</dbReference>
<dbReference type="InterPro" id="IPR001128">
    <property type="entry name" value="Cyt_P450"/>
</dbReference>
<dbReference type="InterPro" id="IPR002974">
    <property type="entry name" value="Cyt_P450_E_CYP52_ascomycetes"/>
</dbReference>
<evidence type="ECO:0000256" key="1">
    <source>
        <dbReference type="ARBA" id="ARBA00001971"/>
    </source>
</evidence>
<dbReference type="PANTHER" id="PTHR24287">
    <property type="entry name" value="P450, PUTATIVE (EUROFUNG)-RELATED"/>
    <property type="match status" value="1"/>
</dbReference>
<evidence type="ECO:0000256" key="8">
    <source>
        <dbReference type="ARBA" id="ARBA00023004"/>
    </source>
</evidence>
<evidence type="ECO:0000256" key="6">
    <source>
        <dbReference type="ARBA" id="ARBA00022989"/>
    </source>
</evidence>
<keyword evidence="11" id="KW-0349">Heme</keyword>
<dbReference type="EMBL" id="SRPY01000026">
    <property type="protein sequence ID" value="KAG5930065.1"/>
    <property type="molecule type" value="Genomic_DNA"/>
</dbReference>
<keyword evidence="9 11" id="KW-0503">Monooxygenase</keyword>
<dbReference type="GO" id="GO:0016712">
    <property type="term" value="F:oxidoreductase activity, acting on paired donors, with incorporation or reduction of molecular oxygen, reduced flavin or flavoprotein as one donor, and incorporation of one atom of oxygen"/>
    <property type="evidence" value="ECO:0007669"/>
    <property type="project" value="InterPro"/>
</dbReference>
<evidence type="ECO:0000256" key="7">
    <source>
        <dbReference type="ARBA" id="ARBA00023002"/>
    </source>
</evidence>
<evidence type="ECO:0000256" key="4">
    <source>
        <dbReference type="ARBA" id="ARBA00022692"/>
    </source>
</evidence>
<comment type="cofactor">
    <cofactor evidence="1">
        <name>heme</name>
        <dbReference type="ChEBI" id="CHEBI:30413"/>
    </cofactor>
</comment>
<evidence type="ECO:0000256" key="3">
    <source>
        <dbReference type="ARBA" id="ARBA00010617"/>
    </source>
</evidence>
<comment type="subcellular location">
    <subcellularLocation>
        <location evidence="2">Membrane</location>
        <topology evidence="2">Single-pass membrane protein</topology>
    </subcellularLocation>
</comment>
<dbReference type="Proteomes" id="UP000811619">
    <property type="component" value="Unassembled WGS sequence"/>
</dbReference>
<evidence type="ECO:0008006" key="14">
    <source>
        <dbReference type="Google" id="ProtNLM"/>
    </source>
</evidence>
<keyword evidence="10" id="KW-0472">Membrane</keyword>
<comment type="similarity">
    <text evidence="3 11">Belongs to the cytochrome P450 family.</text>
</comment>
<keyword evidence="6" id="KW-1133">Transmembrane helix</keyword>
<evidence type="ECO:0000256" key="11">
    <source>
        <dbReference type="RuleBase" id="RU000461"/>
    </source>
</evidence>
<dbReference type="GO" id="GO:0005506">
    <property type="term" value="F:iron ion binding"/>
    <property type="evidence" value="ECO:0007669"/>
    <property type="project" value="InterPro"/>
</dbReference>
<comment type="caution">
    <text evidence="12">The sequence shown here is derived from an EMBL/GenBank/DDBJ whole genome shotgun (WGS) entry which is preliminary data.</text>
</comment>
<dbReference type="InterPro" id="IPR047146">
    <property type="entry name" value="Cyt_P450_E_CYP52_fungi"/>
</dbReference>
<name>A0A8K0JEZ1_9HYPO</name>
<evidence type="ECO:0000256" key="5">
    <source>
        <dbReference type="ARBA" id="ARBA00022723"/>
    </source>
</evidence>
<keyword evidence="5 11" id="KW-0479">Metal-binding</keyword>
<evidence type="ECO:0000256" key="10">
    <source>
        <dbReference type="ARBA" id="ARBA00023136"/>
    </source>
</evidence>
<accession>A0A8K0JEZ1</accession>
<dbReference type="SUPFAM" id="SSF48264">
    <property type="entry name" value="Cytochrome P450"/>
    <property type="match status" value="1"/>
</dbReference>
<keyword evidence="4" id="KW-0812">Transmembrane</keyword>
<evidence type="ECO:0000256" key="2">
    <source>
        <dbReference type="ARBA" id="ARBA00004167"/>
    </source>
</evidence>
<proteinExistence type="inferred from homology"/>
<dbReference type="Pfam" id="PF00067">
    <property type="entry name" value="p450"/>
    <property type="match status" value="1"/>
</dbReference>
<dbReference type="InterPro" id="IPR017972">
    <property type="entry name" value="Cyt_P450_CS"/>
</dbReference>
<keyword evidence="7 11" id="KW-0560">Oxidoreductase</keyword>
<organism evidence="12 13">
    <name type="scientific">Claviceps africana</name>
    <dbReference type="NCBI Taxonomy" id="83212"/>
    <lineage>
        <taxon>Eukaryota</taxon>
        <taxon>Fungi</taxon>
        <taxon>Dikarya</taxon>
        <taxon>Ascomycota</taxon>
        <taxon>Pezizomycotina</taxon>
        <taxon>Sordariomycetes</taxon>
        <taxon>Hypocreomycetidae</taxon>
        <taxon>Hypocreales</taxon>
        <taxon>Clavicipitaceae</taxon>
        <taxon>Claviceps</taxon>
    </lineage>
</organism>
<evidence type="ECO:0000313" key="12">
    <source>
        <dbReference type="EMBL" id="KAG5930065.1"/>
    </source>
</evidence>
<dbReference type="PROSITE" id="PS00086">
    <property type="entry name" value="CYTOCHROME_P450"/>
    <property type="match status" value="1"/>
</dbReference>
<sequence>MVNVNMQMLFATLLLIVAIVCCRGLFRLHIRAKAVRNGCLPPKQYPHRLPWILDPWGKDFQVAKLRALTDGRFNLFYAEQFSRHGRTFALRTPFGQTIHTIEVENFRTVLALKFEDYNKEPVRSQAALRFLGLGVFTKDGADWKHSRDLLRPLFKRAELSDVDRFKKHVDRMLDRIPRDGSTVNMAPLLGKLFLDSGTEFTFGESFGSLDERSAQGDDLLEACYQSLAGLSKRRHATNKLGLLFDTSFHENVNKVHAFVDRQVSRALSAADPSNVIAGRLGAKENKRYVLLDEAAKQIRDPVELRYEMMNVFLPAFESISVVLANALFHLARNPGIWTELRQQAVALGDEPLTFELLKSLSSFRHVMLESLRLHGSSGRLQRTATRDTVLPRGGGPDGSSPVFVPKGCLVSLDLSSHLNDREVWGEDVGVFRPSRFEGRVTKWDFVPFSGGPRICPAQQQVITQSVYLLVRMVRRFERIENRDACLEHVEKLKIMVESRNGVQVALYESKMQSRMI</sequence>
<reference evidence="12" key="1">
    <citation type="journal article" date="2020" name="bioRxiv">
        <title>Whole genome comparisons of ergot fungi reveals the divergence and evolution of species within the genus Claviceps are the result of varying mechanisms driving genome evolution and host range expansion.</title>
        <authorList>
            <person name="Wyka S.A."/>
            <person name="Mondo S.J."/>
            <person name="Liu M."/>
            <person name="Dettman J."/>
            <person name="Nalam V."/>
            <person name="Broders K.D."/>
        </authorList>
    </citation>
    <scope>NUCLEOTIDE SEQUENCE</scope>
    <source>
        <strain evidence="12">CCC 489</strain>
    </source>
</reference>
<dbReference type="AlphaFoldDB" id="A0A8K0JEZ1"/>
<keyword evidence="8 11" id="KW-0408">Iron</keyword>
<dbReference type="GO" id="GO:0016020">
    <property type="term" value="C:membrane"/>
    <property type="evidence" value="ECO:0007669"/>
    <property type="project" value="UniProtKB-SubCell"/>
</dbReference>
<dbReference type="OrthoDB" id="1470350at2759"/>
<protein>
    <recommendedName>
        <fullName evidence="14">N-alkane-inducible cytochrome P450</fullName>
    </recommendedName>
</protein>
<keyword evidence="13" id="KW-1185">Reference proteome</keyword>
<gene>
    <name evidence="12" type="ORF">E4U42_003226</name>
</gene>